<dbReference type="EMBL" id="JANPWB010000016">
    <property type="protein sequence ID" value="KAJ1085747.1"/>
    <property type="molecule type" value="Genomic_DNA"/>
</dbReference>
<gene>
    <name evidence="2" type="ORF">NDU88_005872</name>
</gene>
<protein>
    <submittedName>
        <fullName evidence="2">Uncharacterized protein</fullName>
    </submittedName>
</protein>
<reference evidence="2" key="1">
    <citation type="journal article" date="2022" name="bioRxiv">
        <title>Sequencing and chromosome-scale assembly of the giantPleurodeles waltlgenome.</title>
        <authorList>
            <person name="Brown T."/>
            <person name="Elewa A."/>
            <person name="Iarovenko S."/>
            <person name="Subramanian E."/>
            <person name="Araus A.J."/>
            <person name="Petzold A."/>
            <person name="Susuki M."/>
            <person name="Suzuki K.-i.T."/>
            <person name="Hayashi T."/>
            <person name="Toyoda A."/>
            <person name="Oliveira C."/>
            <person name="Osipova E."/>
            <person name="Leigh N.D."/>
            <person name="Simon A."/>
            <person name="Yun M.H."/>
        </authorList>
    </citation>
    <scope>NUCLEOTIDE SEQUENCE</scope>
    <source>
        <strain evidence="2">20211129_DDA</strain>
        <tissue evidence="2">Liver</tissue>
    </source>
</reference>
<proteinExistence type="predicted"/>
<keyword evidence="3" id="KW-1185">Reference proteome</keyword>
<accession>A0AAV7L3W0</accession>
<dbReference type="AlphaFoldDB" id="A0AAV7L3W0"/>
<evidence type="ECO:0000256" key="1">
    <source>
        <dbReference type="SAM" id="MobiDB-lite"/>
    </source>
</evidence>
<comment type="caution">
    <text evidence="2">The sequence shown here is derived from an EMBL/GenBank/DDBJ whole genome shotgun (WGS) entry which is preliminary data.</text>
</comment>
<name>A0AAV7L3W0_PLEWA</name>
<evidence type="ECO:0000313" key="3">
    <source>
        <dbReference type="Proteomes" id="UP001066276"/>
    </source>
</evidence>
<dbReference type="Proteomes" id="UP001066276">
    <property type="component" value="Chromosome 12"/>
</dbReference>
<evidence type="ECO:0000313" key="2">
    <source>
        <dbReference type="EMBL" id="KAJ1085747.1"/>
    </source>
</evidence>
<sequence>MCEYPSEQQRALQASAEVHWLNYVSAGRMPQSVTVSSETSPDEKRQAPVTSETTGAADAWAQQSLELSRARGSHMKLLS</sequence>
<organism evidence="2 3">
    <name type="scientific">Pleurodeles waltl</name>
    <name type="common">Iberian ribbed newt</name>
    <dbReference type="NCBI Taxonomy" id="8319"/>
    <lineage>
        <taxon>Eukaryota</taxon>
        <taxon>Metazoa</taxon>
        <taxon>Chordata</taxon>
        <taxon>Craniata</taxon>
        <taxon>Vertebrata</taxon>
        <taxon>Euteleostomi</taxon>
        <taxon>Amphibia</taxon>
        <taxon>Batrachia</taxon>
        <taxon>Caudata</taxon>
        <taxon>Salamandroidea</taxon>
        <taxon>Salamandridae</taxon>
        <taxon>Pleurodelinae</taxon>
        <taxon>Pleurodeles</taxon>
    </lineage>
</organism>
<feature type="region of interest" description="Disordered" evidence="1">
    <location>
        <begin position="32"/>
        <end position="58"/>
    </location>
</feature>